<sequence>MTYAEANAAREALEAQFDEACVTYRAALTAFRRSKSAKNFAALHEAEATHERLAAQTLAACDVAARVHSAEVRAARIAARPAAPVQLALFA</sequence>
<comment type="caution">
    <text evidence="1">The sequence shown here is derived from an EMBL/GenBank/DDBJ whole genome shotgun (WGS) entry which is preliminary data.</text>
</comment>
<keyword evidence="2" id="KW-1185">Reference proteome</keyword>
<evidence type="ECO:0000313" key="2">
    <source>
        <dbReference type="Proteomes" id="UP001598130"/>
    </source>
</evidence>
<proteinExistence type="predicted"/>
<dbReference type="Proteomes" id="UP001598130">
    <property type="component" value="Unassembled WGS sequence"/>
</dbReference>
<gene>
    <name evidence="1" type="ORF">OCL97_04125</name>
</gene>
<protein>
    <submittedName>
        <fullName evidence="1">Uncharacterized protein</fullName>
    </submittedName>
</protein>
<reference evidence="1 2" key="1">
    <citation type="submission" date="2022-09" db="EMBL/GenBank/DDBJ databases">
        <title>New species of Phenylobacterium.</title>
        <authorList>
            <person name="Mieszkin S."/>
        </authorList>
    </citation>
    <scope>NUCLEOTIDE SEQUENCE [LARGE SCALE GENOMIC DNA]</scope>
    <source>
        <strain evidence="1 2">HK31-G</strain>
    </source>
</reference>
<name>A0ABW6CJB5_9CAUL</name>
<organism evidence="1 2">
    <name type="scientific">Phenylobacterium ferrooxidans</name>
    <dbReference type="NCBI Taxonomy" id="2982689"/>
    <lineage>
        <taxon>Bacteria</taxon>
        <taxon>Pseudomonadati</taxon>
        <taxon>Pseudomonadota</taxon>
        <taxon>Alphaproteobacteria</taxon>
        <taxon>Caulobacterales</taxon>
        <taxon>Caulobacteraceae</taxon>
        <taxon>Phenylobacterium</taxon>
    </lineage>
</organism>
<evidence type="ECO:0000313" key="1">
    <source>
        <dbReference type="EMBL" id="MFD3263153.1"/>
    </source>
</evidence>
<dbReference type="EMBL" id="JAOTJD010000005">
    <property type="protein sequence ID" value="MFD3263153.1"/>
    <property type="molecule type" value="Genomic_DNA"/>
</dbReference>
<accession>A0ABW6CJB5</accession>
<dbReference type="RefSeq" id="WP_377367857.1">
    <property type="nucleotide sequence ID" value="NZ_JAOTJD010000005.1"/>
</dbReference>